<dbReference type="RefSeq" id="WP_310919965.1">
    <property type="nucleotide sequence ID" value="NZ_JAMQON010000003.1"/>
</dbReference>
<proteinExistence type="predicted"/>
<dbReference type="Proteomes" id="UP001259659">
    <property type="component" value="Unassembled WGS sequence"/>
</dbReference>
<dbReference type="Gene3D" id="2.60.40.10">
    <property type="entry name" value="Immunoglobulins"/>
    <property type="match status" value="2"/>
</dbReference>
<comment type="caution">
    <text evidence="4">The sequence shown here is derived from an EMBL/GenBank/DDBJ whole genome shotgun (WGS) entry which is preliminary data.</text>
</comment>
<name>A0ABU2FDF3_9EURY</name>
<dbReference type="InterPro" id="IPR026371">
    <property type="entry name" value="PGF_CTERM"/>
</dbReference>
<dbReference type="InterPro" id="IPR013783">
    <property type="entry name" value="Ig-like_fold"/>
</dbReference>
<evidence type="ECO:0000256" key="2">
    <source>
        <dbReference type="SAM" id="MobiDB-lite"/>
    </source>
</evidence>
<accession>A0ABU2FDF3</accession>
<dbReference type="InterPro" id="IPR026453">
    <property type="entry name" value="PGF_pre_PGF"/>
</dbReference>
<dbReference type="NCBIfam" id="TIGR04126">
    <property type="entry name" value="PGF_CTERM"/>
    <property type="match status" value="1"/>
</dbReference>
<evidence type="ECO:0000313" key="4">
    <source>
        <dbReference type="EMBL" id="MDS0260297.1"/>
    </source>
</evidence>
<feature type="compositionally biased region" description="Polar residues" evidence="2">
    <location>
        <begin position="2954"/>
        <end position="2970"/>
    </location>
</feature>
<feature type="transmembrane region" description="Helical" evidence="3">
    <location>
        <begin position="2981"/>
        <end position="2999"/>
    </location>
</feature>
<reference evidence="4 5" key="1">
    <citation type="submission" date="2022-06" db="EMBL/GenBank/DDBJ databases">
        <title>Haloarcula sp. a new haloarchaeum isolate from saline soil.</title>
        <authorList>
            <person name="Strakova D."/>
            <person name="Galisteo C."/>
            <person name="Sanchez-Porro C."/>
            <person name="Ventosa A."/>
        </authorList>
    </citation>
    <scope>NUCLEOTIDE SEQUENCE [LARGE SCALE GENOMIC DNA]</scope>
    <source>
        <strain evidence="4 5">S1CR25-12</strain>
    </source>
</reference>
<keyword evidence="3" id="KW-1133">Transmembrane helix</keyword>
<dbReference type="Gene3D" id="2.60.40.1120">
    <property type="entry name" value="Carboxypeptidase-like, regulatory domain"/>
    <property type="match status" value="3"/>
</dbReference>
<dbReference type="EMBL" id="JAMQON010000003">
    <property type="protein sequence ID" value="MDS0260297.1"/>
    <property type="molecule type" value="Genomic_DNA"/>
</dbReference>
<feature type="compositionally biased region" description="Polar residues" evidence="2">
    <location>
        <begin position="2778"/>
        <end position="2790"/>
    </location>
</feature>
<dbReference type="NCBIfam" id="TIGR04213">
    <property type="entry name" value="PGF_pre_PGF"/>
    <property type="match status" value="1"/>
</dbReference>
<keyword evidence="5" id="KW-1185">Reference proteome</keyword>
<feature type="compositionally biased region" description="Gly residues" evidence="2">
    <location>
        <begin position="2727"/>
        <end position="2739"/>
    </location>
</feature>
<evidence type="ECO:0000256" key="1">
    <source>
        <dbReference type="ARBA" id="ARBA00022729"/>
    </source>
</evidence>
<dbReference type="SUPFAM" id="SSF49464">
    <property type="entry name" value="Carboxypeptidase regulatory domain-like"/>
    <property type="match status" value="2"/>
</dbReference>
<protein>
    <submittedName>
        <fullName evidence="4">PGF-pre-PGF domain-containing protein</fullName>
    </submittedName>
</protein>
<gene>
    <name evidence="4" type="ORF">NDI56_12910</name>
</gene>
<dbReference type="Gene3D" id="2.60.40.1080">
    <property type="match status" value="1"/>
</dbReference>
<keyword evidence="1" id="KW-0732">Signal</keyword>
<organism evidence="4 5">
    <name type="scientific">Haloarcula saliterrae</name>
    <dbReference type="NCBI Taxonomy" id="2950534"/>
    <lineage>
        <taxon>Archaea</taxon>
        <taxon>Methanobacteriati</taxon>
        <taxon>Methanobacteriota</taxon>
        <taxon>Stenosarchaea group</taxon>
        <taxon>Halobacteria</taxon>
        <taxon>Halobacteriales</taxon>
        <taxon>Haloarculaceae</taxon>
        <taxon>Haloarcula</taxon>
    </lineage>
</organism>
<evidence type="ECO:0000256" key="3">
    <source>
        <dbReference type="SAM" id="Phobius"/>
    </source>
</evidence>
<dbReference type="Gene3D" id="2.160.20.110">
    <property type="match status" value="6"/>
</dbReference>
<feature type="region of interest" description="Disordered" evidence="2">
    <location>
        <begin position="2941"/>
        <end position="2984"/>
    </location>
</feature>
<feature type="compositionally biased region" description="Gly residues" evidence="2">
    <location>
        <begin position="2746"/>
        <end position="2756"/>
    </location>
</feature>
<evidence type="ECO:0000313" key="5">
    <source>
        <dbReference type="Proteomes" id="UP001259659"/>
    </source>
</evidence>
<feature type="region of interest" description="Disordered" evidence="2">
    <location>
        <begin position="2719"/>
        <end position="2795"/>
    </location>
</feature>
<keyword evidence="3" id="KW-0812">Transmembrane</keyword>
<keyword evidence="3" id="KW-0472">Membrane</keyword>
<sequence>MNGVRSLAAVLLVVGAVALAGTGPLTGTAAAAANSATLTTTTVTAGNSAAVTVADDPATADPGYTAVASVDSTYDADGTDLSGTNATADAETISIDTSGAETGEYTVYVANVTTTPAGGTDLSTWANSTADQVLTVNGNETVTGTVTDGASGEALSGVEVEVDGEVADTTDASGDYDIEVVNGETVDLSAETTVDTADAGDVTIANTTAVTVAGSTTQDLVLFAEHSGSGTSERPYNVSNAYELQAMSQDLDADYQLVEDVDASGTADWNDGEGFDPVGTADDVTDPNPATMFTGSFDGQDRSITGLSINRSNELAVGLFGAASGLTVSNVSLVDLNVTGASLGDVGEITATGGLVGVSAGLDASSIDTSGSVSTGHVQGGLVGGWFDSDNPKSLELNNVSSSVDVTSNEITYASGGVVGFWRGQETIEDSRATGTVVGIGAGAGGFAGSLGHAELTNVSATGTVRPPDGKQVNRAGGLVGWLEDGNISRSAATGDVSSGDGNYAGGLIGDAAGSVSIEESYATGNVTGSSAVGGLVGTGAKEITNSSSTGTVHSNNSAGGLVGSSADLVLNSYAAGSVDGSEVGGITGNSVDEMTNVYWNESTADEAVTSGDATGATGLTPAQMFGMNATDNMDGLDYETTWLAVDDEDTYPVLGWQVDTYDLSLADDDINVEDITEATVDVTLSDGTETTATETSTYDTEDNVTVDAGTVTANTYGPDTVTATAGGRSDAAAITARDSDFNVTLDEPPSSVDAGETYEFEATVENVGNAEGTKNVALAFGGTELTNESETLAAGGTATIAVDYEIPEDAATAASVDLDASTPDDESTAGVRIDGFETVSGTLTDGATGEALSGLDIAVDGTVRDTTDANGDYEIEITNGSTVDLAATTTIEDADGDPEITATETVTVDGSTQQDLELWAELEGSGTENDRYNVSNAYELQAMSQDLDADYQLVDDVDANATEDWNDGKGFDPVGTADELTNPDTAPMFAGSLDGRNRTITGLNINRSNELFVGLFGATDSTTIRDLSLTNVDIRGASEEDVGGSTATGGLVGLSGDLTVSSVYVSGAVETGYSAGGVVGSNYGGAIDDGPILVFSDVTSEVGVTTSANNRGSASGGAIGFWGGPVTITNSRATGDVLGRGDDVGGFAGWIGTTWDEVELSTISNSSATGNVTASGGGSIGSAGGLVGTLYNAVTDSVSATGNVNSGGGDRAGGLVGDPDSVTRINSSYTTGDVTGADDVGGLVGNSADEISNSYAAGSVSGETVAGIAINSVGEMDNVYWNTSTAANAVTSGDATGATGLTPAQMTGPDAVANMAGLDYDKTWLAVDDDYPLLAWQVDSYDLSLADDEVDVNNTTEATVEVTLQDGTGTTATDTSTYSADGPNVSVDASTITGEAYGPDTVTATGGGLSDVAAITALDSDFRVALADAPASVDAGSTATFNARVENVGNAAGTENVSLVFDGAEFYNQSVTVAAGETENVTADYAIPAATETGTAALNASTRTDHATTTVATNGNETVTGRVVDGATGAALSNLTVTVDDGTSTQTAETNADGVYELSVVNNRTATVSATTTVDGAEGPEEITGTATATVAGETTVDLDLWPDLAGEGTSEQPYTISTARELAAMSQDSDANYTLVSDVNASQTDEWDGDGFTPIDFDGGTLDGDGYTITELQLANESFYTGLFANIYADSLVTNLSLENATALGVDGGSTGLLAGTSTDATIGRVRVTGTIDAGGFDTGGLVGFNSGEIRNSTANVSLEGDSQRVGGLVGRNGNGGTLSSSFAVGSVDGTGTLGGLVGDNSGTVENAYWDIDTTGQAASAGGGTPLTTANMTGLDATETMTLDFETTWAPSTDYPVHRFDEANADPVFAVRSVDLPEYVAPGEPSAFNATLENIGTANGTKTLVLSIDGTTSERSVTLAAGSNESVRSFVLLPADFTDGNYTAVVETPDDELTDSIEVRSRETLSGTVTDGATGEPLNDTPVTVDYGGGQQATVRTDSGGTYSIPVFNGTAVTVSANTTVDAVGDPRIDDSETLTVDGSETADLELWPELAGNGTEANPFEISNAHELQAIVQETGAKYTLVDDVDASETDEWTVSAFSEKRGFRPIAFGGSLDGDGHAITDMTVFGDGDAPGGYLGLFGTLNGARVSNLSLENATTDATGGSYTGLLVGSAYNGATIANVSITGTMRGNATNVGPIGGISGGAIRNVTADVDVGGNGTNVGGLVGWNLGAMADTSAAGSVSGNGSVGGLVGTNTGDIETSYAVGAVADGDGAGGLAGRTTTGATVSNAYWDIDSTGRTDSAGNATGLTTDEMTGADADSAMDLDFDGPWHVTPGYPALDEYEHAGNGTDDDPYEVGDVDELQLVANDPAATYTLTRDIDASETADWNDGAGFEPIGIDSVRQFSGSFDGAGHEITGLTSTDSEADGVGLFSESSGEITDVALSAVDIDGRRSVGGVAGGVYDGGTVRNVSVSGTVVGVTNVGALLGESVESDVRDSWTRGSVTAVGANAGGLVGRSETSTVTNAYAGANVTGNVNVGGLLGATEDGGTVSNSYATGPVDGDSGEGGLVGSAVGANGGTVEDSYWDTSATNQSTSAGGAPLTTETMTGANATEAMALDFGGSWVATAGYPRLRWEAASLSLRLDSTALEPGESTDATAVLGLADGSTVSVTGTASYSSGDPGVATVGNSTVTAGSDGTTDIVASAGGLEARVRIAVESPDSGTDGSGGTAGGGSRGGGDDDSGSGGAGGGTSGGAPPSPGSDGGPAGTDADGGVTVNTTATADSPTSIDLGEAVGDAGSGIRYERVALTLDADAEVTFGARPTAPERLPSGTPPLAPDDGGRADLALSYVEFTVLADGGDASDRVTAATVGFSVDTASLSEHGLGAEDVALYRYDADAGEWTELDTTVASRDNGRVRFEATSPGFSVFAVGPSTAVRGDSATAGAPDNASAGPQSPTENADSDPATTDSERETTAADGPGFGVGVALAALVSVALFRRRRT</sequence>
<dbReference type="InterPro" id="IPR008969">
    <property type="entry name" value="CarboxyPept-like_regulatory"/>
</dbReference>